<dbReference type="PROSITE" id="PS50113">
    <property type="entry name" value="PAC"/>
    <property type="match status" value="1"/>
</dbReference>
<dbReference type="SMART" id="SM00388">
    <property type="entry name" value="HisKA"/>
    <property type="match status" value="1"/>
</dbReference>
<feature type="domain" description="PAC" evidence="18">
    <location>
        <begin position="796"/>
        <end position="848"/>
    </location>
</feature>
<evidence type="ECO:0000256" key="12">
    <source>
        <dbReference type="ARBA" id="ARBA00023012"/>
    </source>
</evidence>
<dbReference type="Gene3D" id="1.10.287.130">
    <property type="match status" value="1"/>
</dbReference>
<dbReference type="PROSITE" id="PS50885">
    <property type="entry name" value="HAMP"/>
    <property type="match status" value="1"/>
</dbReference>
<evidence type="ECO:0000256" key="8">
    <source>
        <dbReference type="ARBA" id="ARBA00022741"/>
    </source>
</evidence>
<evidence type="ECO:0000256" key="1">
    <source>
        <dbReference type="ARBA" id="ARBA00000085"/>
    </source>
</evidence>
<dbReference type="PROSITE" id="PS50109">
    <property type="entry name" value="HIS_KIN"/>
    <property type="match status" value="1"/>
</dbReference>
<evidence type="ECO:0000259" key="18">
    <source>
        <dbReference type="PROSITE" id="PS50113"/>
    </source>
</evidence>
<dbReference type="Pfam" id="PF00672">
    <property type="entry name" value="HAMP"/>
    <property type="match status" value="1"/>
</dbReference>
<keyword evidence="8" id="KW-0547">Nucleotide-binding</keyword>
<keyword evidence="10" id="KW-0067">ATP-binding</keyword>
<dbReference type="InterPro" id="IPR000014">
    <property type="entry name" value="PAS"/>
</dbReference>
<evidence type="ECO:0000313" key="20">
    <source>
        <dbReference type="EMBL" id="SHN67519.1"/>
    </source>
</evidence>
<comment type="catalytic activity">
    <reaction evidence="1">
        <text>ATP + protein L-histidine = ADP + protein N-phospho-L-histidine.</text>
        <dbReference type="EC" id="2.7.13.3"/>
    </reaction>
</comment>
<evidence type="ECO:0000256" key="9">
    <source>
        <dbReference type="ARBA" id="ARBA00022777"/>
    </source>
</evidence>
<feature type="domain" description="PAS" evidence="17">
    <location>
        <begin position="723"/>
        <end position="793"/>
    </location>
</feature>
<accession>A0A1M7T9Z2</accession>
<dbReference type="SUPFAM" id="SSF158472">
    <property type="entry name" value="HAMP domain-like"/>
    <property type="match status" value="1"/>
</dbReference>
<dbReference type="PANTHER" id="PTHR43047:SF72">
    <property type="entry name" value="OSMOSENSING HISTIDINE PROTEIN KINASE SLN1"/>
    <property type="match status" value="1"/>
</dbReference>
<dbReference type="InterPro" id="IPR011006">
    <property type="entry name" value="CheY-like_superfamily"/>
</dbReference>
<evidence type="ECO:0000256" key="6">
    <source>
        <dbReference type="ARBA" id="ARBA00022679"/>
    </source>
</evidence>
<dbReference type="PANTHER" id="PTHR43047">
    <property type="entry name" value="TWO-COMPONENT HISTIDINE PROTEIN KINASE"/>
    <property type="match status" value="1"/>
</dbReference>
<dbReference type="SMART" id="SM00091">
    <property type="entry name" value="PAS"/>
    <property type="match status" value="2"/>
</dbReference>
<dbReference type="SUPFAM" id="SSF47384">
    <property type="entry name" value="Homodimeric domain of signal transducing histidine kinase"/>
    <property type="match status" value="1"/>
</dbReference>
<dbReference type="CDD" id="cd00130">
    <property type="entry name" value="PAS"/>
    <property type="match status" value="1"/>
</dbReference>
<dbReference type="InterPro" id="IPR001610">
    <property type="entry name" value="PAC"/>
</dbReference>
<dbReference type="InterPro" id="IPR000700">
    <property type="entry name" value="PAS-assoc_C"/>
</dbReference>
<dbReference type="CDD" id="cd16922">
    <property type="entry name" value="HATPase_EvgS-ArcB-TorS-like"/>
    <property type="match status" value="1"/>
</dbReference>
<dbReference type="Pfam" id="PF13426">
    <property type="entry name" value="PAS_9"/>
    <property type="match status" value="1"/>
</dbReference>
<dbReference type="Gene3D" id="3.30.450.20">
    <property type="entry name" value="PAS domain"/>
    <property type="match status" value="3"/>
</dbReference>
<keyword evidence="4" id="KW-1003">Cell membrane</keyword>
<feature type="transmembrane region" description="Helical" evidence="14">
    <location>
        <begin position="27"/>
        <end position="47"/>
    </location>
</feature>
<dbReference type="PROSITE" id="PS50110">
    <property type="entry name" value="RESPONSE_REGULATORY"/>
    <property type="match status" value="1"/>
</dbReference>
<comment type="subcellular location">
    <subcellularLocation>
        <location evidence="2">Cell membrane</location>
        <topology evidence="2">Multi-pass membrane protein</topology>
    </subcellularLocation>
</comment>
<evidence type="ECO:0000256" key="11">
    <source>
        <dbReference type="ARBA" id="ARBA00022989"/>
    </source>
</evidence>
<keyword evidence="5 13" id="KW-0597">Phosphoprotein</keyword>
<dbReference type="CDD" id="cd00082">
    <property type="entry name" value="HisKA"/>
    <property type="match status" value="1"/>
</dbReference>
<evidence type="ECO:0000259" key="17">
    <source>
        <dbReference type="PROSITE" id="PS50112"/>
    </source>
</evidence>
<keyword evidence="14" id="KW-0472">Membrane</keyword>
<dbReference type="Pfam" id="PF00512">
    <property type="entry name" value="HisKA"/>
    <property type="match status" value="1"/>
</dbReference>
<feature type="domain" description="Response regulatory" evidence="16">
    <location>
        <begin position="1121"/>
        <end position="1242"/>
    </location>
</feature>
<dbReference type="InterPro" id="IPR036890">
    <property type="entry name" value="HATPase_C_sf"/>
</dbReference>
<dbReference type="InterPro" id="IPR013656">
    <property type="entry name" value="PAS_4"/>
</dbReference>
<evidence type="ECO:0000256" key="2">
    <source>
        <dbReference type="ARBA" id="ARBA00004651"/>
    </source>
</evidence>
<dbReference type="GO" id="GO:0000155">
    <property type="term" value="F:phosphorelay sensor kinase activity"/>
    <property type="evidence" value="ECO:0007669"/>
    <property type="project" value="InterPro"/>
</dbReference>
<evidence type="ECO:0000256" key="4">
    <source>
        <dbReference type="ARBA" id="ARBA00022475"/>
    </source>
</evidence>
<organism evidence="20 21">
    <name type="scientific">Desulfovibrio litoralis DSM 11393</name>
    <dbReference type="NCBI Taxonomy" id="1121455"/>
    <lineage>
        <taxon>Bacteria</taxon>
        <taxon>Pseudomonadati</taxon>
        <taxon>Thermodesulfobacteriota</taxon>
        <taxon>Desulfovibrionia</taxon>
        <taxon>Desulfovibrionales</taxon>
        <taxon>Desulfovibrionaceae</taxon>
        <taxon>Desulfovibrio</taxon>
    </lineage>
</organism>
<evidence type="ECO:0000256" key="14">
    <source>
        <dbReference type="SAM" id="Phobius"/>
    </source>
</evidence>
<dbReference type="InterPro" id="IPR003661">
    <property type="entry name" value="HisK_dim/P_dom"/>
</dbReference>
<dbReference type="Proteomes" id="UP000186469">
    <property type="component" value="Unassembled WGS sequence"/>
</dbReference>
<dbReference type="SMART" id="SM00387">
    <property type="entry name" value="HATPase_c"/>
    <property type="match status" value="1"/>
</dbReference>
<dbReference type="GO" id="GO:0009927">
    <property type="term" value="F:histidine phosphotransfer kinase activity"/>
    <property type="evidence" value="ECO:0007669"/>
    <property type="project" value="TreeGrafter"/>
</dbReference>
<evidence type="ECO:0000256" key="10">
    <source>
        <dbReference type="ARBA" id="ARBA00022840"/>
    </source>
</evidence>
<dbReference type="SMART" id="SM00086">
    <property type="entry name" value="PAC"/>
    <property type="match status" value="2"/>
</dbReference>
<dbReference type="InterPro" id="IPR035965">
    <property type="entry name" value="PAS-like_dom_sf"/>
</dbReference>
<dbReference type="Gene3D" id="3.30.565.10">
    <property type="entry name" value="Histidine kinase-like ATPase, C-terminal domain"/>
    <property type="match status" value="1"/>
</dbReference>
<dbReference type="InterPro" id="IPR005467">
    <property type="entry name" value="His_kinase_dom"/>
</dbReference>
<evidence type="ECO:0000256" key="3">
    <source>
        <dbReference type="ARBA" id="ARBA00012438"/>
    </source>
</evidence>
<keyword evidence="11 14" id="KW-1133">Transmembrane helix</keyword>
<dbReference type="AlphaFoldDB" id="A0A1M7T9Z2"/>
<feature type="domain" description="HAMP" evidence="19">
    <location>
        <begin position="563"/>
        <end position="615"/>
    </location>
</feature>
<dbReference type="CDD" id="cd17546">
    <property type="entry name" value="REC_hyHK_CKI1_RcsC-like"/>
    <property type="match status" value="1"/>
</dbReference>
<dbReference type="NCBIfam" id="TIGR00229">
    <property type="entry name" value="sensory_box"/>
    <property type="match status" value="1"/>
</dbReference>
<dbReference type="InterPro" id="IPR004358">
    <property type="entry name" value="Sig_transdc_His_kin-like_C"/>
</dbReference>
<dbReference type="PROSITE" id="PS50112">
    <property type="entry name" value="PAS"/>
    <property type="match status" value="1"/>
</dbReference>
<keyword evidence="6" id="KW-0808">Transferase</keyword>
<dbReference type="RefSeq" id="WP_072697449.1">
    <property type="nucleotide sequence ID" value="NZ_FRDI01000009.1"/>
</dbReference>
<evidence type="ECO:0000259" key="19">
    <source>
        <dbReference type="PROSITE" id="PS50885"/>
    </source>
</evidence>
<proteinExistence type="predicted"/>
<dbReference type="GO" id="GO:0005886">
    <property type="term" value="C:plasma membrane"/>
    <property type="evidence" value="ECO:0007669"/>
    <property type="project" value="UniProtKB-SubCell"/>
</dbReference>
<dbReference type="PRINTS" id="PR00344">
    <property type="entry name" value="BCTRLSENSOR"/>
</dbReference>
<dbReference type="CDD" id="cd06225">
    <property type="entry name" value="HAMP"/>
    <property type="match status" value="1"/>
</dbReference>
<dbReference type="InterPro" id="IPR003594">
    <property type="entry name" value="HATPase_dom"/>
</dbReference>
<feature type="modified residue" description="4-aspartylphosphate" evidence="13">
    <location>
        <position position="1173"/>
    </location>
</feature>
<keyword evidence="7 14" id="KW-0812">Transmembrane</keyword>
<dbReference type="SUPFAM" id="SSF55785">
    <property type="entry name" value="PYP-like sensor domain (PAS domain)"/>
    <property type="match status" value="2"/>
</dbReference>
<dbReference type="Gene3D" id="6.10.340.10">
    <property type="match status" value="1"/>
</dbReference>
<dbReference type="SMART" id="SM00448">
    <property type="entry name" value="REC"/>
    <property type="match status" value="1"/>
</dbReference>
<protein>
    <recommendedName>
        <fullName evidence="3">histidine kinase</fullName>
        <ecNumber evidence="3">2.7.13.3</ecNumber>
    </recommendedName>
</protein>
<dbReference type="EC" id="2.7.13.3" evidence="3"/>
<evidence type="ECO:0000259" key="16">
    <source>
        <dbReference type="PROSITE" id="PS50110"/>
    </source>
</evidence>
<dbReference type="InterPro" id="IPR003660">
    <property type="entry name" value="HAMP_dom"/>
</dbReference>
<name>A0A1M7T9Z2_9BACT</name>
<dbReference type="InterPro" id="IPR029151">
    <property type="entry name" value="Sensor-like_sf"/>
</dbReference>
<evidence type="ECO:0000259" key="15">
    <source>
        <dbReference type="PROSITE" id="PS50109"/>
    </source>
</evidence>
<dbReference type="SUPFAM" id="SSF52172">
    <property type="entry name" value="CheY-like"/>
    <property type="match status" value="1"/>
</dbReference>
<dbReference type="InterPro" id="IPR036097">
    <property type="entry name" value="HisK_dim/P_sf"/>
</dbReference>
<dbReference type="FunFam" id="3.30.565.10:FF:000010">
    <property type="entry name" value="Sensor histidine kinase RcsC"/>
    <property type="match status" value="1"/>
</dbReference>
<keyword evidence="12" id="KW-0902">Two-component regulatory system</keyword>
<dbReference type="Pfam" id="PF02518">
    <property type="entry name" value="HATPase_c"/>
    <property type="match status" value="1"/>
</dbReference>
<reference evidence="20 21" key="1">
    <citation type="submission" date="2016-12" db="EMBL/GenBank/DDBJ databases">
        <authorList>
            <person name="Song W.-J."/>
            <person name="Kurnit D.M."/>
        </authorList>
    </citation>
    <scope>NUCLEOTIDE SEQUENCE [LARGE SCALE GENOMIC DNA]</scope>
    <source>
        <strain evidence="20 21">DSM 11393</strain>
    </source>
</reference>
<evidence type="ECO:0000256" key="5">
    <source>
        <dbReference type="ARBA" id="ARBA00022553"/>
    </source>
</evidence>
<gene>
    <name evidence="20" type="ORF">SAMN02745728_01758</name>
</gene>
<evidence type="ECO:0000256" key="7">
    <source>
        <dbReference type="ARBA" id="ARBA00022692"/>
    </source>
</evidence>
<feature type="domain" description="Histidine kinase" evidence="15">
    <location>
        <begin position="873"/>
        <end position="1100"/>
    </location>
</feature>
<dbReference type="SUPFAM" id="SSF55874">
    <property type="entry name" value="ATPase domain of HSP90 chaperone/DNA topoisomerase II/histidine kinase"/>
    <property type="match status" value="1"/>
</dbReference>
<evidence type="ECO:0000313" key="21">
    <source>
        <dbReference type="Proteomes" id="UP000186469"/>
    </source>
</evidence>
<dbReference type="SMART" id="SM00304">
    <property type="entry name" value="HAMP"/>
    <property type="match status" value="1"/>
</dbReference>
<dbReference type="Pfam" id="PF08448">
    <property type="entry name" value="PAS_4"/>
    <property type="match status" value="1"/>
</dbReference>
<dbReference type="Pfam" id="PF00072">
    <property type="entry name" value="Response_reg"/>
    <property type="match status" value="1"/>
</dbReference>
<dbReference type="Gene3D" id="3.40.50.2300">
    <property type="match status" value="1"/>
</dbReference>
<keyword evidence="21" id="KW-1185">Reference proteome</keyword>
<dbReference type="InterPro" id="IPR001789">
    <property type="entry name" value="Sig_transdc_resp-reg_receiver"/>
</dbReference>
<keyword evidence="9" id="KW-0418">Kinase</keyword>
<dbReference type="EMBL" id="FRDI01000009">
    <property type="protein sequence ID" value="SHN67519.1"/>
    <property type="molecule type" value="Genomic_DNA"/>
</dbReference>
<sequence length="1242" mass="138161">MRKMLDRWLLALDLFFARYGLGIRAKLIFLFVVIKVVPLVLLALVAWSQAWKLGDQLRQSTTELTTKANDALSKTGEVAITDAVKALDNRAREDIERMSTDTAIRVADFLYARDSDILFVATLAPNLNTYQNYINAQKSPVVAQGEWQLSEDQKTWIPFKENVEFLEVNSSIKENSVSFNYRKPETYRYDPKPLYLEMSFVDLKGQEKVKAVSSSQMDGELKDISNRLNTYVRAETYFNDLKKLKPGEIYVSEVIGEYVRSRVIGMYTPDNATKVGESFKPEASAYAGKENPLGKRFKGLIRWATPVVKDDKIIGYVTLALDHDHLMEFTAHLMPTDERYTEISDASGGNYAFIWDYKGRNIVHPRHFSIAGYNAETGDPEIPWLEDKIYDQWKSSGLSYADFIPSVKTFDEQSNNKKPSKELAKEGLVGLDCRYLNFAPQCTGWFDLTQDGGSGSFLILWSGLWKINTAATIPYYTGRYAESKRGFGFVAIGAGVDDFHKPAVKTKAIIDGLIDKSDKELKTIADEAETTIASNLFETASSLSVSTLIMSVLVVLVAIFMASAFTRSITKIIRGVSKFRSGERNFRFNAPVKDELGALADSFDDMADSIVDSERGALIITDIDKLIRYANQESLLIMNATLNEVVGQPYEKFSILPLNSKYCPVSALLNGSDTEMFYHSASGRFYKGVASYLKDKNGKNAGFIISINDITEIALEQKQIEEQRALLDTVFTATPDIIWYQDHQGRYLAVNPRFASLTGKNVAKLIGLKAEDVFPFDLAQSFKENDQLAIKNGNPLYTEEKIEFADGHYETVDTVRTPMFDSTGTLVGLLGVSRDVSKRVHVEHALRDAQLELKDAVLVANKANESKSEFLARMSHEIRTPMNAIIGMTSITKRKLDDPLSNIEAIDSHIAQIEVSSQHLLGLINDILDLSKIEAGKIVLDEDSFDLPKLIEAVADIIRPRCVEKNIDFCIDVATLPCSTYISDSLRLRQVLINLLGNAVKFTDECGKVSFSIKAGEQQDGMAPITFAVSDTGIGIKKENLASLFDPFEQGHGQITRKYGGTGLGLSISKRIVDLLGGQLQVESEEGRGSTFSFTIQLPTAPDELVETTQDLHNEALEGKRILLVDDVDVNRLIVMELLGEAGLVIDEASNGLEAIEAFEASSLGYYDIILMDVQMPEMDGYSAAKMIRKMSRPDAATIPIVALTANAFKEDVETALKSGMNAHLAKPIEYERLIEVLKTLL</sequence>
<dbReference type="SUPFAM" id="SSF103190">
    <property type="entry name" value="Sensory domain-like"/>
    <property type="match status" value="1"/>
</dbReference>
<dbReference type="GO" id="GO:0005524">
    <property type="term" value="F:ATP binding"/>
    <property type="evidence" value="ECO:0007669"/>
    <property type="project" value="UniProtKB-KW"/>
</dbReference>
<evidence type="ECO:0000256" key="13">
    <source>
        <dbReference type="PROSITE-ProRule" id="PRU00169"/>
    </source>
</evidence>
<dbReference type="OrthoDB" id="5437527at2"/>
<dbReference type="STRING" id="1121455.SAMN02745728_01758"/>